<dbReference type="RefSeq" id="XP_067545615.1">
    <property type="nucleotide sequence ID" value="XM_067687907.1"/>
</dbReference>
<dbReference type="InterPro" id="IPR004114">
    <property type="entry name" value="THUMP_dom"/>
</dbReference>
<dbReference type="AlphaFoldDB" id="A0A177EJ59"/>
<dbReference type="OrthoDB" id="367221at2759"/>
<dbReference type="SMART" id="SM00981">
    <property type="entry name" value="THUMP"/>
    <property type="match status" value="1"/>
</dbReference>
<reference evidence="3 4" key="1">
    <citation type="submission" date="2016-02" db="EMBL/GenBank/DDBJ databases">
        <title>Discovery of a natural microsporidian pathogen with a broad tissue tropism in Caenorhabditis elegans.</title>
        <authorList>
            <person name="Luallen R.J."/>
            <person name="Reinke A.W."/>
            <person name="Tong L."/>
            <person name="Botts M.R."/>
            <person name="Felix M.-A."/>
            <person name="Troemel E.R."/>
        </authorList>
    </citation>
    <scope>NUCLEOTIDE SEQUENCE [LARGE SCALE GENOMIC DNA]</scope>
    <source>
        <strain evidence="3 4">JUm2807</strain>
    </source>
</reference>
<dbReference type="CDD" id="cd11717">
    <property type="entry name" value="THUMP_THUMPD1_like"/>
    <property type="match status" value="1"/>
</dbReference>
<dbReference type="Pfam" id="PF02926">
    <property type="entry name" value="THUMP"/>
    <property type="match status" value="1"/>
</dbReference>
<dbReference type="GO" id="GO:0003723">
    <property type="term" value="F:RNA binding"/>
    <property type="evidence" value="ECO:0007669"/>
    <property type="project" value="UniProtKB-UniRule"/>
</dbReference>
<proteinExistence type="predicted"/>
<feature type="domain" description="THUMP" evidence="2">
    <location>
        <begin position="90"/>
        <end position="189"/>
    </location>
</feature>
<sequence>MGGFVVTCVDGGYRKGTVEAVKILELALYSLEATNTPEEAPEVEETFAQQLQRERKEIKKSSFMLLGGNRGSDVLFIRNNSKYSELEIYNRLIARTERVQFIRRVIPVQSIFTLSLANLEERTKELAKCIEPEQTFRIVLKKRLCSHVSTEAIIATVGKELPFQVSLTNPDRIVMVEIARDLCAIGLAKPCPGNFNLTRDAVQQDIKAALSSPETGVDGC</sequence>
<keyword evidence="1" id="KW-0694">RNA-binding</keyword>
<dbReference type="Proteomes" id="UP000185944">
    <property type="component" value="Unassembled WGS sequence"/>
</dbReference>
<dbReference type="PROSITE" id="PS51165">
    <property type="entry name" value="THUMP"/>
    <property type="match status" value="1"/>
</dbReference>
<evidence type="ECO:0000256" key="1">
    <source>
        <dbReference type="PROSITE-ProRule" id="PRU00529"/>
    </source>
</evidence>
<dbReference type="GO" id="GO:0006400">
    <property type="term" value="P:tRNA modification"/>
    <property type="evidence" value="ECO:0007669"/>
    <property type="project" value="InterPro"/>
</dbReference>
<dbReference type="GeneID" id="93646839"/>
<protein>
    <submittedName>
        <fullName evidence="3">tRNA acetyltransferase TAN1</fullName>
    </submittedName>
</protein>
<evidence type="ECO:0000313" key="4">
    <source>
        <dbReference type="Proteomes" id="UP000185944"/>
    </source>
</evidence>
<evidence type="ECO:0000259" key="2">
    <source>
        <dbReference type="PROSITE" id="PS51165"/>
    </source>
</evidence>
<dbReference type="VEuPathDB" id="MicrosporidiaDB:NEDG_00489"/>
<dbReference type="PANTHER" id="PTHR13452:SF10">
    <property type="entry name" value="THUMP DOMAIN-CONTAINING PROTEIN 1"/>
    <property type="match status" value="1"/>
</dbReference>
<dbReference type="Gene3D" id="3.30.2300.10">
    <property type="entry name" value="THUMP superfamily"/>
    <property type="match status" value="1"/>
</dbReference>
<comment type="caution">
    <text evidence="3">The sequence shown here is derived from an EMBL/GenBank/DDBJ whole genome shotgun (WGS) entry which is preliminary data.</text>
</comment>
<dbReference type="GO" id="GO:0016740">
    <property type="term" value="F:transferase activity"/>
    <property type="evidence" value="ECO:0007669"/>
    <property type="project" value="UniProtKB-KW"/>
</dbReference>
<dbReference type="PANTHER" id="PTHR13452">
    <property type="entry name" value="THUMP DOMAIN CONTAINING PROTEIN 1-RELATED"/>
    <property type="match status" value="1"/>
</dbReference>
<dbReference type="SUPFAM" id="SSF143437">
    <property type="entry name" value="THUMP domain-like"/>
    <property type="match status" value="1"/>
</dbReference>
<keyword evidence="4" id="KW-1185">Reference proteome</keyword>
<accession>A0A177EJ59</accession>
<gene>
    <name evidence="3" type="ORF">NEDG_00489</name>
</gene>
<organism evidence="3 4">
    <name type="scientific">Nematocida displodere</name>
    <dbReference type="NCBI Taxonomy" id="1805483"/>
    <lineage>
        <taxon>Eukaryota</taxon>
        <taxon>Fungi</taxon>
        <taxon>Fungi incertae sedis</taxon>
        <taxon>Microsporidia</taxon>
        <taxon>Nematocida</taxon>
    </lineage>
</organism>
<dbReference type="EMBL" id="LTDL01000014">
    <property type="protein sequence ID" value="OAG32014.1"/>
    <property type="molecule type" value="Genomic_DNA"/>
</dbReference>
<name>A0A177EJ59_9MICR</name>
<evidence type="ECO:0000313" key="3">
    <source>
        <dbReference type="EMBL" id="OAG32014.1"/>
    </source>
</evidence>
<keyword evidence="3" id="KW-0808">Transferase</keyword>
<dbReference type="InterPro" id="IPR040183">
    <property type="entry name" value="THUMPD1-like"/>
</dbReference>